<evidence type="ECO:0008006" key="4">
    <source>
        <dbReference type="Google" id="ProtNLM"/>
    </source>
</evidence>
<accession>A0A6I6J2F5</accession>
<feature type="chain" id="PRO_5026214348" description="DUF995 domain-containing protein" evidence="1">
    <location>
        <begin position="21"/>
        <end position="117"/>
    </location>
</feature>
<dbReference type="RefSeq" id="WP_157707629.1">
    <property type="nucleotide sequence ID" value="NZ_CP034348.1"/>
</dbReference>
<evidence type="ECO:0000313" key="2">
    <source>
        <dbReference type="EMBL" id="QGX98948.1"/>
    </source>
</evidence>
<reference evidence="3" key="1">
    <citation type="submission" date="2018-12" db="EMBL/GenBank/DDBJ databases">
        <title>Complete genome sequence of Roseovarius sp. MME-070.</title>
        <authorList>
            <person name="Nam Y.-D."/>
            <person name="Kang J."/>
            <person name="Chung W.-H."/>
            <person name="Park Y.S."/>
        </authorList>
    </citation>
    <scope>NUCLEOTIDE SEQUENCE [LARGE SCALE GENOMIC DNA]</scope>
    <source>
        <strain evidence="3">MME-070</strain>
    </source>
</reference>
<name>A0A6I6J2F5_9RHOB</name>
<feature type="signal peptide" evidence="1">
    <location>
        <begin position="1"/>
        <end position="20"/>
    </location>
</feature>
<dbReference type="EMBL" id="CP034348">
    <property type="protein sequence ID" value="QGX98948.1"/>
    <property type="molecule type" value="Genomic_DNA"/>
</dbReference>
<proteinExistence type="predicted"/>
<dbReference type="KEGG" id="rom:EI983_11965"/>
<protein>
    <recommendedName>
        <fullName evidence="4">DUF995 domain-containing protein</fullName>
    </recommendedName>
</protein>
<dbReference type="Proteomes" id="UP000428330">
    <property type="component" value="Chromosome"/>
</dbReference>
<dbReference type="AlphaFoldDB" id="A0A6I6J2F5"/>
<keyword evidence="1" id="KW-0732">Signal</keyword>
<keyword evidence="3" id="KW-1185">Reference proteome</keyword>
<evidence type="ECO:0000256" key="1">
    <source>
        <dbReference type="SAM" id="SignalP"/>
    </source>
</evidence>
<evidence type="ECO:0000313" key="3">
    <source>
        <dbReference type="Proteomes" id="UP000428330"/>
    </source>
</evidence>
<sequence>MKTVIFTGVLAMLTAGEAAAADLATKEQVHAALSGNTVMGSMNDGSAYAEYYAADGTVHADGYTGYWAVLGDRACFTYDNVAVECWHLKLEGNFVSWVQGGRLDGTGSLLRGNPNNF</sequence>
<organism evidence="2 3">
    <name type="scientific">Roseovarius faecimaris</name>
    <dbReference type="NCBI Taxonomy" id="2494550"/>
    <lineage>
        <taxon>Bacteria</taxon>
        <taxon>Pseudomonadati</taxon>
        <taxon>Pseudomonadota</taxon>
        <taxon>Alphaproteobacteria</taxon>
        <taxon>Rhodobacterales</taxon>
        <taxon>Roseobacteraceae</taxon>
        <taxon>Roseovarius</taxon>
    </lineage>
</organism>
<dbReference type="OrthoDB" id="6371473at2"/>
<gene>
    <name evidence="2" type="ORF">EI983_11965</name>
</gene>